<organism evidence="4 5">
    <name type="scientific">Gordonia hirsuta DSM 44140 = NBRC 16056</name>
    <dbReference type="NCBI Taxonomy" id="1121927"/>
    <lineage>
        <taxon>Bacteria</taxon>
        <taxon>Bacillati</taxon>
        <taxon>Actinomycetota</taxon>
        <taxon>Actinomycetes</taxon>
        <taxon>Mycobacteriales</taxon>
        <taxon>Gordoniaceae</taxon>
        <taxon>Gordonia</taxon>
    </lineage>
</organism>
<dbReference type="RefSeq" id="WP_005938529.1">
    <property type="nucleotide sequence ID" value="NZ_ATVK01000047.1"/>
</dbReference>
<gene>
    <name evidence="4" type="ORF">GOHSU_16_00320</name>
</gene>
<dbReference type="OrthoDB" id="9784388at2"/>
<name>L7L7F3_9ACTN</name>
<keyword evidence="1" id="KW-0175">Coiled coil</keyword>
<dbReference type="InterPro" id="IPR003743">
    <property type="entry name" value="Zf-RING_7"/>
</dbReference>
<protein>
    <submittedName>
        <fullName evidence="4">Uncharacterized protein</fullName>
    </submittedName>
</protein>
<evidence type="ECO:0000259" key="3">
    <source>
        <dbReference type="Pfam" id="PF24481"/>
    </source>
</evidence>
<sequence length="253" mass="27573">MKAAPAQQRRLLDLADLDAELARARHRSAHLPEDSALAEVDEELGRAEQDAATAAAAVAALTTEYERADAELTGMSEHADRDRAQLAAGTLNHKALAELQHELAGLDKRRELLESDILEIMERQEALELELQRAQATVTVVQERRSAAVVARDHALAATENEITEFQRRRDEIAGEIDPGLVAVYERLRAQGRVGAGLVRQRRCGACRMELDPHTLNAIAAAPEDAVVRCEECDAIMVRTDQSGLPAGPGGQR</sequence>
<dbReference type="Proteomes" id="UP000053405">
    <property type="component" value="Unassembled WGS sequence"/>
</dbReference>
<evidence type="ECO:0000313" key="4">
    <source>
        <dbReference type="EMBL" id="GAC57075.1"/>
    </source>
</evidence>
<reference evidence="4 5" key="1">
    <citation type="submission" date="2012-12" db="EMBL/GenBank/DDBJ databases">
        <title>Whole genome shotgun sequence of Gordonia hirsuta NBRC 16056.</title>
        <authorList>
            <person name="Isaki-Nakamura S."/>
            <person name="Hosoyama A."/>
            <person name="Tsuchikane K."/>
            <person name="Katsumata H."/>
            <person name="Baba S."/>
            <person name="Yamazaki S."/>
            <person name="Fujita N."/>
        </authorList>
    </citation>
    <scope>NUCLEOTIDE SEQUENCE [LARGE SCALE GENOMIC DNA]</scope>
    <source>
        <strain evidence="4 5">NBRC 16056</strain>
    </source>
</reference>
<evidence type="ECO:0000256" key="1">
    <source>
        <dbReference type="SAM" id="Coils"/>
    </source>
</evidence>
<dbReference type="InterPro" id="IPR056003">
    <property type="entry name" value="CT398_CC_hairpin"/>
</dbReference>
<dbReference type="PANTHER" id="PTHR39082:SF1">
    <property type="entry name" value="SCAVENGER RECEPTOR CLASS A MEMBER 3"/>
    <property type="match status" value="1"/>
</dbReference>
<feature type="domain" description="CT398-like coiled coil hairpin" evidence="3">
    <location>
        <begin position="14"/>
        <end position="192"/>
    </location>
</feature>
<dbReference type="Pfam" id="PF02591">
    <property type="entry name" value="Zn_ribbon_9"/>
    <property type="match status" value="1"/>
</dbReference>
<comment type="caution">
    <text evidence="4">The sequence shown here is derived from an EMBL/GenBank/DDBJ whole genome shotgun (WGS) entry which is preliminary data.</text>
</comment>
<dbReference type="PANTHER" id="PTHR39082">
    <property type="entry name" value="PHOSPHOLIPASE C-BETA-2-RELATED"/>
    <property type="match status" value="1"/>
</dbReference>
<feature type="coiled-coil region" evidence="1">
    <location>
        <begin position="96"/>
        <end position="176"/>
    </location>
</feature>
<dbReference type="InterPro" id="IPR052376">
    <property type="entry name" value="Oxidative_Scav/Glycosyltrans"/>
</dbReference>
<dbReference type="Pfam" id="PF24481">
    <property type="entry name" value="CT398_CC"/>
    <property type="match status" value="1"/>
</dbReference>
<dbReference type="AlphaFoldDB" id="L7L7F3"/>
<accession>L7L7F3</accession>
<dbReference type="Gene3D" id="1.10.287.1490">
    <property type="match status" value="1"/>
</dbReference>
<keyword evidence="5" id="KW-1185">Reference proteome</keyword>
<feature type="domain" description="C4-type zinc ribbon" evidence="2">
    <location>
        <begin position="203"/>
        <end position="237"/>
    </location>
</feature>
<dbReference type="EMBL" id="BANT01000016">
    <property type="protein sequence ID" value="GAC57075.1"/>
    <property type="molecule type" value="Genomic_DNA"/>
</dbReference>
<evidence type="ECO:0000313" key="5">
    <source>
        <dbReference type="Proteomes" id="UP000053405"/>
    </source>
</evidence>
<evidence type="ECO:0000259" key="2">
    <source>
        <dbReference type="Pfam" id="PF02591"/>
    </source>
</evidence>
<proteinExistence type="predicted"/>
<dbReference type="eggNOG" id="COG1579">
    <property type="taxonomic scope" value="Bacteria"/>
</dbReference>
<dbReference type="STRING" id="1121927.GOHSU_16_00320"/>